<evidence type="ECO:0000313" key="1">
    <source>
        <dbReference type="EMBL" id="ONI40472.1"/>
    </source>
</evidence>
<name>A0ACC8XCS7_9FIRM</name>
<gene>
    <name evidence="1" type="ORF">AN640_08725</name>
</gene>
<reference evidence="1" key="1">
    <citation type="submission" date="2016-08" db="EMBL/GenBank/DDBJ databases">
        <authorList>
            <person name="Ngugi D.K."/>
            <person name="Miyake S."/>
            <person name="Stingl U."/>
        </authorList>
    </citation>
    <scope>NUCLEOTIDE SEQUENCE</scope>
    <source>
        <strain evidence="1">SCG-D08WGA-EpuloA1</strain>
    </source>
</reference>
<proteinExistence type="predicted"/>
<organism evidence="1 2">
    <name type="scientific">Candidatus Epulonipiscium fishelsonii</name>
    <dbReference type="NCBI Taxonomy" id="77094"/>
    <lineage>
        <taxon>Bacteria</taxon>
        <taxon>Bacillati</taxon>
        <taxon>Bacillota</taxon>
        <taxon>Clostridia</taxon>
        <taxon>Lachnospirales</taxon>
        <taxon>Lachnospiraceae</taxon>
        <taxon>Candidatus Epulonipiscium</taxon>
    </lineage>
</organism>
<accession>A0ACC8XCS7</accession>
<evidence type="ECO:0000313" key="2">
    <source>
        <dbReference type="Proteomes" id="UP000188637"/>
    </source>
</evidence>
<sequence>MNSYLKNVLSGFISPAYEVKLTNPMRKKATFLIMDIDEDDVPEILFCFKDSGEEYIAILKKESFKWQLEYFTKQMNTQAMFIYSTLEPVQITKDWFESNGEVTLDNLVQEEEIDLISLIDDEMYWGNITRREDLFVETVDYTQADVTGDGRYDEIYLKGKFPNGIDAGYAIDMFIIVRNGVTGEELNIPIAGVNSGYSPKLQTIDFNQDTVKDIMVSFVDSIYYPSYMYMYLYSVRNWAPVLIFEAKTFNDMSSGTVTYNNLYKIMVQTQYPARQYNLDLGTLNPEYLYQLYDQNGNLIAPTYGTLGKVTSFTPVKTSQDAVYSLSALQPVIAENNDKLGTIETLMQWDNEEGEFIPFSQYLAIEGRNF</sequence>
<protein>
    <submittedName>
        <fullName evidence="1">Uncharacterized protein</fullName>
    </submittedName>
</protein>
<comment type="caution">
    <text evidence="1">The sequence shown here is derived from an EMBL/GenBank/DDBJ whole genome shotgun (WGS) entry which is preliminary data.</text>
</comment>
<dbReference type="EMBL" id="LJHD01000237">
    <property type="protein sequence ID" value="ONI40472.1"/>
    <property type="molecule type" value="Genomic_DNA"/>
</dbReference>
<keyword evidence="2" id="KW-1185">Reference proteome</keyword>
<dbReference type="Proteomes" id="UP000188637">
    <property type="component" value="Unassembled WGS sequence"/>
</dbReference>